<dbReference type="GeneID" id="24819493"/>
<dbReference type="HOGENOM" id="CLU_1291990_0_0_2"/>
<dbReference type="Proteomes" id="UP000032408">
    <property type="component" value="Chromosome"/>
</dbReference>
<evidence type="ECO:0000313" key="2">
    <source>
        <dbReference type="EMBL" id="AJW69943.1"/>
    </source>
</evidence>
<gene>
    <name evidence="2" type="ORF">NADRNF5_0244</name>
</gene>
<reference evidence="2 3" key="2">
    <citation type="journal article" date="2016" name="ISME J.">
        <title>Physiological and genomic characterization of two novel marine thaumarchaeal strains indicates niche differentiation.</title>
        <authorList>
            <person name="Bayer B."/>
            <person name="Vojvoda J."/>
            <person name="Offre P."/>
            <person name="Alves R.J."/>
            <person name="Elisabeth N.H."/>
            <person name="Garcia J.A."/>
            <person name="Volland J.M."/>
            <person name="Srivastava A."/>
            <person name="Schleper C."/>
            <person name="Herndl G.J."/>
        </authorList>
    </citation>
    <scope>NUCLEOTIDE SEQUENCE [LARGE SCALE GENOMIC DNA]</scope>
    <source>
        <strain evidence="2 3">NF5</strain>
    </source>
</reference>
<evidence type="ECO:0000313" key="3">
    <source>
        <dbReference type="Proteomes" id="UP000032408"/>
    </source>
</evidence>
<organism evidence="2 3">
    <name type="scientific">Nitrosopumilus adriaticus</name>
    <dbReference type="NCBI Taxonomy" id="1580092"/>
    <lineage>
        <taxon>Archaea</taxon>
        <taxon>Nitrososphaerota</taxon>
        <taxon>Nitrososphaeria</taxon>
        <taxon>Nitrosopumilales</taxon>
        <taxon>Nitrosopumilaceae</taxon>
        <taxon>Nitrosopumilus</taxon>
    </lineage>
</organism>
<dbReference type="RefSeq" id="WP_048114845.1">
    <property type="nucleotide sequence ID" value="NZ_CP011070.1"/>
</dbReference>
<dbReference type="KEGG" id="nin:NADRNF5_0244"/>
<evidence type="ECO:0000259" key="1">
    <source>
        <dbReference type="Pfam" id="PF07452"/>
    </source>
</evidence>
<dbReference type="EMBL" id="CP011070">
    <property type="protein sequence ID" value="AJW69943.1"/>
    <property type="molecule type" value="Genomic_DNA"/>
</dbReference>
<dbReference type="AlphaFoldDB" id="A0A0D5C059"/>
<dbReference type="Pfam" id="PF07452">
    <property type="entry name" value="CHRD"/>
    <property type="match status" value="1"/>
</dbReference>
<dbReference type="STRING" id="1580092.NADRNF5_0244"/>
<proteinExistence type="predicted"/>
<reference evidence="3" key="1">
    <citation type="submission" date="2015-03" db="EMBL/GenBank/DDBJ databases">
        <title>Characterization of two novel Thaumarchaeota isolated from the Northern Adriatic Sea.</title>
        <authorList>
            <person name="Bayer B."/>
            <person name="Vojvoda J."/>
            <person name="Offre P."/>
            <person name="Srivastava A."/>
            <person name="Elisabeth N."/>
            <person name="Garcia J.A.L."/>
            <person name="Schleper C."/>
            <person name="Herndl G.J."/>
        </authorList>
    </citation>
    <scope>NUCLEOTIDE SEQUENCE [LARGE SCALE GENOMIC DNA]</scope>
    <source>
        <strain evidence="3">NF5</strain>
    </source>
</reference>
<accession>A0A0D5C059</accession>
<dbReference type="InterPro" id="IPR010895">
    <property type="entry name" value="CHRD"/>
</dbReference>
<feature type="domain" description="CHRD" evidence="1">
    <location>
        <begin position="57"/>
        <end position="192"/>
    </location>
</feature>
<protein>
    <recommendedName>
        <fullName evidence="1">CHRD domain-containing protein</fullName>
    </recommendedName>
</protein>
<keyword evidence="3" id="KW-1185">Reference proteome</keyword>
<name>A0A0D5C059_9ARCH</name>
<sequence>MQTKTNVLVFSLAAILSLSVVAMGELPQAIADKEHDDGEKKLKFKKKADFTADCAQVNTGVGTDWGCKASFWLDKKGENLKYKIRINNMDLTGWQTIDDVTDNVGKVHLHTDADGHVLNVWKAPIEDDAQMKAIPSKGILKGIYDDSDVTSDEDATAGNIGHHDTSKPLTANLDDLCNGSFFVMIHEAAGPGVLKGYLDTTKQGEKACNKLGF</sequence>
<dbReference type="OrthoDB" id="3007at2157"/>